<dbReference type="Gene3D" id="3.50.50.60">
    <property type="entry name" value="FAD/NAD(P)-binding domain"/>
    <property type="match status" value="1"/>
</dbReference>
<name>A0A0K8PEY1_STRAJ</name>
<gene>
    <name evidence="2" type="ORF">SAZU_1180</name>
</gene>
<dbReference type="SUPFAM" id="SSF51905">
    <property type="entry name" value="FAD/NAD(P)-binding domain"/>
    <property type="match status" value="1"/>
</dbReference>
<keyword evidence="3" id="KW-1185">Reference proteome</keyword>
<dbReference type="RefSeq" id="WP_059415470.1">
    <property type="nucleotide sequence ID" value="NZ_DF968216.1"/>
</dbReference>
<reference evidence="2" key="1">
    <citation type="journal article" date="2015" name="Genome Announc.">
        <title>Draft Genome Sequence of Thiostrepton-Producing Streptomyces azureus ATCC 14921.</title>
        <authorList>
            <person name="Sakihara K."/>
            <person name="Maeda J."/>
            <person name="Tashiro K."/>
            <person name="Fujino Y."/>
            <person name="Kuhara S."/>
            <person name="Ohshima T."/>
            <person name="Ogata S."/>
            <person name="Doi K."/>
        </authorList>
    </citation>
    <scope>NUCLEOTIDE SEQUENCE [LARGE SCALE GENOMIC DNA]</scope>
    <source>
        <strain evidence="2">ATCC14921</strain>
    </source>
</reference>
<organism evidence="2 3">
    <name type="scientific">Streptomyces azureus</name>
    <dbReference type="NCBI Taxonomy" id="146537"/>
    <lineage>
        <taxon>Bacteria</taxon>
        <taxon>Bacillati</taxon>
        <taxon>Actinomycetota</taxon>
        <taxon>Actinomycetes</taxon>
        <taxon>Kitasatosporales</taxon>
        <taxon>Streptomycetaceae</taxon>
        <taxon>Streptomyces</taxon>
    </lineage>
</organism>
<dbReference type="OrthoDB" id="9805852at2"/>
<sequence length="426" mass="46816">MKTIPYWIETAGAFPDRSGKPLTEDTDLVVIGAGLTGLSTALHSARKGARVTLVEKGQIGSGASARNGGMANLGFTIGVSQAIRRYGLERAREIYNSYGEAVDTVERLVNDESIDCQFSRVGRLGVASRPAHFESKKAQQRDLAKYFGHETTLIGKSELRSEIGSDAYHGGLLDPFSAALHVGRFVRGMAEACERSGVEIHERNAAIGVRRTATGRYEVSTERGVIRAGQVMMATDAYTDKNFPWLRRQQVCLGSFIIVTEPLGEELARDIIPKARLIVDSNQVCHYFRLTPDNRLLFGGRARFAPSDPTSDKKSGQVLFREMCAIFPQLARTKVEYVWGGSVGFAMDRIVHAGQTEDGVYYSMGYAGHGVQMATHMGQVMAEVMDGHPEVSPVRDLAPPRIPLYNGTAWFLPFAGAYYKTLDRIR</sequence>
<proteinExistence type="predicted"/>
<protein>
    <submittedName>
        <fullName evidence="2">Oxidoreductase, FAD-binding</fullName>
    </submittedName>
</protein>
<evidence type="ECO:0000259" key="1">
    <source>
        <dbReference type="Pfam" id="PF01266"/>
    </source>
</evidence>
<accession>A0A0K8PEY1</accession>
<dbReference type="GO" id="GO:0005737">
    <property type="term" value="C:cytoplasm"/>
    <property type="evidence" value="ECO:0007669"/>
    <property type="project" value="TreeGrafter"/>
</dbReference>
<feature type="domain" description="FAD dependent oxidoreductase" evidence="1">
    <location>
        <begin position="27"/>
        <end position="383"/>
    </location>
</feature>
<dbReference type="PATRIC" id="fig|146537.3.peg.1241"/>
<dbReference type="AlphaFoldDB" id="A0A0K8PEY1"/>
<dbReference type="InterPro" id="IPR006076">
    <property type="entry name" value="FAD-dep_OxRdtase"/>
</dbReference>
<dbReference type="EMBL" id="DF968216">
    <property type="protein sequence ID" value="GAP46442.1"/>
    <property type="molecule type" value="Genomic_DNA"/>
</dbReference>
<dbReference type="InterPro" id="IPR036188">
    <property type="entry name" value="FAD/NAD-bd_sf"/>
</dbReference>
<dbReference type="Gene3D" id="3.30.9.10">
    <property type="entry name" value="D-Amino Acid Oxidase, subunit A, domain 2"/>
    <property type="match status" value="1"/>
</dbReference>
<dbReference type="PANTHER" id="PTHR13847">
    <property type="entry name" value="SARCOSINE DEHYDROGENASE-RELATED"/>
    <property type="match status" value="1"/>
</dbReference>
<dbReference type="Pfam" id="PF01266">
    <property type="entry name" value="DAO"/>
    <property type="match status" value="1"/>
</dbReference>
<dbReference type="PANTHER" id="PTHR13847:SF281">
    <property type="entry name" value="FAD DEPENDENT OXIDOREDUCTASE DOMAIN-CONTAINING PROTEIN"/>
    <property type="match status" value="1"/>
</dbReference>
<evidence type="ECO:0000313" key="3">
    <source>
        <dbReference type="Proteomes" id="UP000053859"/>
    </source>
</evidence>
<dbReference type="Proteomes" id="UP000053859">
    <property type="component" value="Unassembled WGS sequence"/>
</dbReference>
<evidence type="ECO:0000313" key="2">
    <source>
        <dbReference type="EMBL" id="GAP46442.1"/>
    </source>
</evidence>